<comment type="caution">
    <text evidence="1">The sequence shown here is derived from an EMBL/GenBank/DDBJ whole genome shotgun (WGS) entry which is preliminary data.</text>
</comment>
<proteinExistence type="predicted"/>
<keyword evidence="2" id="KW-1185">Reference proteome</keyword>
<dbReference type="EMBL" id="LWDX02053928">
    <property type="protein sequence ID" value="OEL19338.1"/>
    <property type="molecule type" value="Genomic_DNA"/>
</dbReference>
<evidence type="ECO:0000313" key="1">
    <source>
        <dbReference type="EMBL" id="OEL19338.1"/>
    </source>
</evidence>
<dbReference type="Proteomes" id="UP000095767">
    <property type="component" value="Unassembled WGS sequence"/>
</dbReference>
<accession>A0A1E5V2M5</accession>
<reference evidence="1 2" key="1">
    <citation type="submission" date="2016-09" db="EMBL/GenBank/DDBJ databases">
        <title>The draft genome of Dichanthelium oligosanthes: A C3 panicoid grass species.</title>
        <authorList>
            <person name="Studer A.J."/>
            <person name="Schnable J.C."/>
            <person name="Brutnell T.P."/>
        </authorList>
    </citation>
    <scope>NUCLEOTIDE SEQUENCE [LARGE SCALE GENOMIC DNA]</scope>
    <source>
        <strain evidence="2">cv. Kellogg 1175</strain>
        <tissue evidence="1">Leaf</tissue>
    </source>
</reference>
<evidence type="ECO:0000313" key="2">
    <source>
        <dbReference type="Proteomes" id="UP000095767"/>
    </source>
</evidence>
<name>A0A1E5V2M5_9POAL</name>
<gene>
    <name evidence="1" type="ORF">BAE44_0019643</name>
</gene>
<organism evidence="1 2">
    <name type="scientific">Dichanthelium oligosanthes</name>
    <dbReference type="NCBI Taxonomy" id="888268"/>
    <lineage>
        <taxon>Eukaryota</taxon>
        <taxon>Viridiplantae</taxon>
        <taxon>Streptophyta</taxon>
        <taxon>Embryophyta</taxon>
        <taxon>Tracheophyta</taxon>
        <taxon>Spermatophyta</taxon>
        <taxon>Magnoliopsida</taxon>
        <taxon>Liliopsida</taxon>
        <taxon>Poales</taxon>
        <taxon>Poaceae</taxon>
        <taxon>PACMAD clade</taxon>
        <taxon>Panicoideae</taxon>
        <taxon>Panicodae</taxon>
        <taxon>Paniceae</taxon>
        <taxon>Dichantheliinae</taxon>
        <taxon>Dichanthelium</taxon>
    </lineage>
</organism>
<protein>
    <submittedName>
        <fullName evidence="1">Uncharacterized protein</fullName>
    </submittedName>
</protein>
<dbReference type="AlphaFoldDB" id="A0A1E5V2M5"/>
<sequence>LQVVLQLSDKGLNYHLRNLVPIFFCWQEIQLGWQAHGFILLSLEKTRRKLFEYIPLFLLR</sequence>
<feature type="non-terminal residue" evidence="1">
    <location>
        <position position="1"/>
    </location>
</feature>